<evidence type="ECO:0008006" key="4">
    <source>
        <dbReference type="Google" id="ProtNLM"/>
    </source>
</evidence>
<organism evidence="2 3">
    <name type="scientific">Fusarium gaditjirri</name>
    <dbReference type="NCBI Taxonomy" id="282569"/>
    <lineage>
        <taxon>Eukaryota</taxon>
        <taxon>Fungi</taxon>
        <taxon>Dikarya</taxon>
        <taxon>Ascomycota</taxon>
        <taxon>Pezizomycotina</taxon>
        <taxon>Sordariomycetes</taxon>
        <taxon>Hypocreomycetidae</taxon>
        <taxon>Hypocreales</taxon>
        <taxon>Nectriaceae</taxon>
        <taxon>Fusarium</taxon>
        <taxon>Fusarium nisikadoi species complex</taxon>
    </lineage>
</organism>
<accession>A0A8H4T1U3</accession>
<gene>
    <name evidence="2" type="ORF">FGADI_8764</name>
</gene>
<feature type="region of interest" description="Disordered" evidence="1">
    <location>
        <begin position="428"/>
        <end position="447"/>
    </location>
</feature>
<name>A0A8H4T1U3_9HYPO</name>
<dbReference type="AlphaFoldDB" id="A0A8H4T1U3"/>
<reference evidence="2" key="1">
    <citation type="journal article" date="2020" name="BMC Genomics">
        <title>Correction to: Identification and distribution of gene clusters required for synthesis of sphingolipid metabolism inhibitors in diverse species of the filamentous fungus Fusarium.</title>
        <authorList>
            <person name="Kim H.S."/>
            <person name="Lohmar J.M."/>
            <person name="Busman M."/>
            <person name="Brown D.W."/>
            <person name="Naumann T.A."/>
            <person name="Divon H.H."/>
            <person name="Lysoe E."/>
            <person name="Uhlig S."/>
            <person name="Proctor R.H."/>
        </authorList>
    </citation>
    <scope>NUCLEOTIDE SEQUENCE</scope>
    <source>
        <strain evidence="2">NRRL 45417</strain>
    </source>
</reference>
<proteinExistence type="predicted"/>
<dbReference type="Proteomes" id="UP000604273">
    <property type="component" value="Unassembled WGS sequence"/>
</dbReference>
<dbReference type="EMBL" id="JABFAI010000232">
    <property type="protein sequence ID" value="KAF4949701.1"/>
    <property type="molecule type" value="Genomic_DNA"/>
</dbReference>
<reference evidence="2" key="2">
    <citation type="submission" date="2020-05" db="EMBL/GenBank/DDBJ databases">
        <authorList>
            <person name="Kim H.-S."/>
            <person name="Proctor R.H."/>
            <person name="Brown D.W."/>
        </authorList>
    </citation>
    <scope>NUCLEOTIDE SEQUENCE</scope>
    <source>
        <strain evidence="2">NRRL 45417</strain>
    </source>
</reference>
<dbReference type="OrthoDB" id="4982047at2759"/>
<evidence type="ECO:0000313" key="3">
    <source>
        <dbReference type="Proteomes" id="UP000604273"/>
    </source>
</evidence>
<evidence type="ECO:0000256" key="1">
    <source>
        <dbReference type="SAM" id="MobiDB-lite"/>
    </source>
</evidence>
<protein>
    <recommendedName>
        <fullName evidence="4">F-box domain-containing protein</fullName>
    </recommendedName>
</protein>
<sequence length="461" mass="52906">MSSPSNNTNNQQQSALPNLPTEILLEILHEDYMDWEDYYRLRRASSRLFQLAHRPMYRGEGHFVFRNACFRGDLDALAICAQYGAVPTECSWTSLANGSLGLTEPGNGLHPSETEDSYQECSYWNAWGKGPYGPGDVVILGFYEGNFSAERFIEVWQWLSDQGCELFTSMTLPSGIYLGRPYFSYVLMTMLPTATDKAHHQGICDVIHFLYNKGLRIPHLHYRAWRRGTWPAYYPLARLNCPNLMMTLLQVNCPPSILELYLRQARVEGLAIDYGVTTNPYFKGLENVSGLLHILFDDMFAPWIYQGDGTRSMSDDLQAKICLLTQYQGANAFELYMLQDILTALRKIDARKESRGGLDFERDGVWCWYELCMAVGYISDKDVQKQTVDLHFKSPGDAVMINPYFSRGWFPPKELALARRKVLEKRTLESGQKTEGMEPRGQKPTTRKWTQMPLDAWDYIL</sequence>
<comment type="caution">
    <text evidence="2">The sequence shown here is derived from an EMBL/GenBank/DDBJ whole genome shotgun (WGS) entry which is preliminary data.</text>
</comment>
<evidence type="ECO:0000313" key="2">
    <source>
        <dbReference type="EMBL" id="KAF4949701.1"/>
    </source>
</evidence>
<keyword evidence="3" id="KW-1185">Reference proteome</keyword>